<dbReference type="FunFam" id="3.40.50.620:FF:000111">
    <property type="entry name" value="Mitochondrial isoleucyl-tRNA synthetase"/>
    <property type="match status" value="1"/>
</dbReference>
<dbReference type="GO" id="GO:0000049">
    <property type="term" value="F:tRNA binding"/>
    <property type="evidence" value="ECO:0007669"/>
    <property type="project" value="InterPro"/>
</dbReference>
<evidence type="ECO:0000256" key="7">
    <source>
        <dbReference type="ARBA" id="ARBA00022917"/>
    </source>
</evidence>
<feature type="domain" description="Aminoacyl-tRNA synthetase class Ia" evidence="13">
    <location>
        <begin position="101"/>
        <end position="700"/>
    </location>
</feature>
<evidence type="ECO:0000313" key="16">
    <source>
        <dbReference type="Proteomes" id="UP001165085"/>
    </source>
</evidence>
<dbReference type="Pfam" id="PF00133">
    <property type="entry name" value="tRNA-synt_1"/>
    <property type="match status" value="1"/>
</dbReference>
<dbReference type="Gene3D" id="3.90.740.10">
    <property type="entry name" value="Valyl/Leucyl/Isoleucyl-tRNA synthetase, editing domain"/>
    <property type="match status" value="1"/>
</dbReference>
<evidence type="ECO:0000256" key="8">
    <source>
        <dbReference type="ARBA" id="ARBA00023146"/>
    </source>
</evidence>
<comment type="subcellular location">
    <subcellularLocation>
        <location evidence="1">Mitochondrion</location>
    </subcellularLocation>
</comment>
<dbReference type="InterPro" id="IPR033708">
    <property type="entry name" value="Anticodon_Ile_BEm"/>
</dbReference>
<dbReference type="AlphaFoldDB" id="A0A9W7E4L3"/>
<dbReference type="InterPro" id="IPR001412">
    <property type="entry name" value="aa-tRNA-synth_I_CS"/>
</dbReference>
<dbReference type="FunFam" id="1.10.730.20:FF:000001">
    <property type="entry name" value="Isoleucine--tRNA ligase"/>
    <property type="match status" value="1"/>
</dbReference>
<dbReference type="Gene3D" id="1.10.730.20">
    <property type="match status" value="1"/>
</dbReference>
<dbReference type="GO" id="GO:0006428">
    <property type="term" value="P:isoleucyl-tRNA aminoacylation"/>
    <property type="evidence" value="ECO:0007669"/>
    <property type="project" value="InterPro"/>
</dbReference>
<dbReference type="PANTHER" id="PTHR42765:SF1">
    <property type="entry name" value="ISOLEUCINE--TRNA LIGASE, MITOCHONDRIAL"/>
    <property type="match status" value="1"/>
</dbReference>
<proteinExistence type="inferred from homology"/>
<evidence type="ECO:0000256" key="3">
    <source>
        <dbReference type="ARBA" id="ARBA00013165"/>
    </source>
</evidence>
<evidence type="ECO:0000313" key="15">
    <source>
        <dbReference type="EMBL" id="GMH62173.1"/>
    </source>
</evidence>
<name>A0A9W7E4L3_9STRA</name>
<dbReference type="GO" id="GO:0005739">
    <property type="term" value="C:mitochondrion"/>
    <property type="evidence" value="ECO:0007669"/>
    <property type="project" value="UniProtKB-SubCell"/>
</dbReference>
<organism evidence="15 16">
    <name type="scientific">Triparma strigata</name>
    <dbReference type="NCBI Taxonomy" id="1606541"/>
    <lineage>
        <taxon>Eukaryota</taxon>
        <taxon>Sar</taxon>
        <taxon>Stramenopiles</taxon>
        <taxon>Ochrophyta</taxon>
        <taxon>Bolidophyceae</taxon>
        <taxon>Parmales</taxon>
        <taxon>Triparmaceae</taxon>
        <taxon>Triparma</taxon>
    </lineage>
</organism>
<dbReference type="Pfam" id="PF08264">
    <property type="entry name" value="Anticodon_1"/>
    <property type="match status" value="1"/>
</dbReference>
<dbReference type="Proteomes" id="UP001165085">
    <property type="component" value="Unassembled WGS sequence"/>
</dbReference>
<keyword evidence="7 11" id="KW-0648">Protein biosynthesis</keyword>
<evidence type="ECO:0000256" key="9">
    <source>
        <dbReference type="ARBA" id="ARBA00032665"/>
    </source>
</evidence>
<feature type="chain" id="PRO_5040805343" description="isoleucine--tRNA ligase" evidence="12">
    <location>
        <begin position="33"/>
        <end position="1013"/>
    </location>
</feature>
<evidence type="ECO:0000256" key="6">
    <source>
        <dbReference type="ARBA" id="ARBA00022840"/>
    </source>
</evidence>
<comment type="similarity">
    <text evidence="2 11">Belongs to the class-I aminoacyl-tRNA synthetase family.</text>
</comment>
<keyword evidence="5 11" id="KW-0547">Nucleotide-binding</keyword>
<dbReference type="PANTHER" id="PTHR42765">
    <property type="entry name" value="SOLEUCYL-TRNA SYNTHETASE"/>
    <property type="match status" value="1"/>
</dbReference>
<dbReference type="HAMAP" id="MF_02002">
    <property type="entry name" value="Ile_tRNA_synth_type1"/>
    <property type="match status" value="1"/>
</dbReference>
<protein>
    <recommendedName>
        <fullName evidence="3">isoleucine--tRNA ligase</fullName>
        <ecNumber evidence="3">6.1.1.5</ecNumber>
    </recommendedName>
    <alternativeName>
        <fullName evidence="9">Isoleucyl-tRNA synthetase</fullName>
    </alternativeName>
</protein>
<evidence type="ECO:0000259" key="14">
    <source>
        <dbReference type="Pfam" id="PF08264"/>
    </source>
</evidence>
<dbReference type="CDD" id="cd07960">
    <property type="entry name" value="Anticodon_Ia_Ile_BEm"/>
    <property type="match status" value="1"/>
</dbReference>
<dbReference type="EC" id="6.1.1.5" evidence="3"/>
<dbReference type="InterPro" id="IPR014729">
    <property type="entry name" value="Rossmann-like_a/b/a_fold"/>
</dbReference>
<dbReference type="InterPro" id="IPR013155">
    <property type="entry name" value="M/V/L/I-tRNA-synth_anticd-bd"/>
</dbReference>
<evidence type="ECO:0000259" key="13">
    <source>
        <dbReference type="Pfam" id="PF00133"/>
    </source>
</evidence>
<dbReference type="GO" id="GO:0004822">
    <property type="term" value="F:isoleucine-tRNA ligase activity"/>
    <property type="evidence" value="ECO:0007669"/>
    <property type="project" value="UniProtKB-EC"/>
</dbReference>
<dbReference type="GO" id="GO:0005524">
    <property type="term" value="F:ATP binding"/>
    <property type="evidence" value="ECO:0007669"/>
    <property type="project" value="UniProtKB-KW"/>
</dbReference>
<accession>A0A9W7E4L3</accession>
<dbReference type="NCBIfam" id="TIGR00392">
    <property type="entry name" value="ileS"/>
    <property type="match status" value="1"/>
</dbReference>
<evidence type="ECO:0000256" key="12">
    <source>
        <dbReference type="SAM" id="SignalP"/>
    </source>
</evidence>
<keyword evidence="16" id="KW-1185">Reference proteome</keyword>
<keyword evidence="8 11" id="KW-0030">Aminoacyl-tRNA synthetase</keyword>
<dbReference type="SUPFAM" id="SSF52374">
    <property type="entry name" value="Nucleotidylyl transferase"/>
    <property type="match status" value="1"/>
</dbReference>
<dbReference type="InterPro" id="IPR002301">
    <property type="entry name" value="Ile-tRNA-ligase"/>
</dbReference>
<dbReference type="GO" id="GO:0032543">
    <property type="term" value="P:mitochondrial translation"/>
    <property type="evidence" value="ECO:0007669"/>
    <property type="project" value="TreeGrafter"/>
</dbReference>
<dbReference type="PROSITE" id="PS00178">
    <property type="entry name" value="AA_TRNA_LIGASE_I"/>
    <property type="match status" value="1"/>
</dbReference>
<dbReference type="InterPro" id="IPR009080">
    <property type="entry name" value="tRNAsynth_Ia_anticodon-bd"/>
</dbReference>
<dbReference type="InterPro" id="IPR009008">
    <property type="entry name" value="Val/Leu/Ile-tRNA-synth_edit"/>
</dbReference>
<dbReference type="CDD" id="cd00818">
    <property type="entry name" value="IleRS_core"/>
    <property type="match status" value="1"/>
</dbReference>
<evidence type="ECO:0000256" key="1">
    <source>
        <dbReference type="ARBA" id="ARBA00004173"/>
    </source>
</evidence>
<dbReference type="InterPro" id="IPR050081">
    <property type="entry name" value="Ile-tRNA_ligase"/>
</dbReference>
<dbReference type="EMBL" id="BRXY01000076">
    <property type="protein sequence ID" value="GMH62173.1"/>
    <property type="molecule type" value="Genomic_DNA"/>
</dbReference>
<evidence type="ECO:0000256" key="5">
    <source>
        <dbReference type="ARBA" id="ARBA00022741"/>
    </source>
</evidence>
<evidence type="ECO:0000256" key="2">
    <source>
        <dbReference type="ARBA" id="ARBA00005594"/>
    </source>
</evidence>
<keyword evidence="6 11" id="KW-0067">ATP-binding</keyword>
<feature type="domain" description="Methionyl/Valyl/Leucyl/Isoleucyl-tRNA synthetase anticodon-binding" evidence="14">
    <location>
        <begin position="744"/>
        <end position="901"/>
    </location>
</feature>
<dbReference type="SUPFAM" id="SSF47323">
    <property type="entry name" value="Anticodon-binding domain of a subclass of class I aminoacyl-tRNA synthetases"/>
    <property type="match status" value="1"/>
</dbReference>
<dbReference type="GO" id="GO:0002161">
    <property type="term" value="F:aminoacyl-tRNA deacylase activity"/>
    <property type="evidence" value="ECO:0007669"/>
    <property type="project" value="InterPro"/>
</dbReference>
<comment type="caution">
    <text evidence="15">The sequence shown here is derived from an EMBL/GenBank/DDBJ whole genome shotgun (WGS) entry which is preliminary data.</text>
</comment>
<dbReference type="Gene3D" id="3.40.50.620">
    <property type="entry name" value="HUPs"/>
    <property type="match status" value="2"/>
</dbReference>
<keyword evidence="12" id="KW-0732">Signal</keyword>
<sequence>MLFSSSPFTFRRCSSLLLLLLTMLSLLRPTFQFRALSPASASVRSFAKKPVKPLRAKKFNPYADSVRLPQTDFNQRANAKVREPEIQSLWSSLPSKLSSLRANSPPFTLHDGPPYANGDLHIGHALNKILKDFLNRYNLLLGKNVNYVPGWDTHGLPIELKVLQSMKSSERSKLTPVTLREKAADFAKETVEKQSKSFQRYGIYGDFKSPYLTLQPEFESAQIRVFGEMYLSGHLYRGRKPVHWSPSSRTALAEAELEYPSGHISKSVYVKFNLIPNDFFEDDVGVAVWTTTPWTMPANLAVAVNVDLVYVLAESEGTGKVVIAEDLVESLGGKFGTEFKVLKSFKGSEIVGLKYIHPFYSRESPILAGGDYITTDSGTGLVHTAPGHGAEDYLTGLKAGLECLSPVDDGGKFTEEAGERFVGLDVLKEGNSECISALEEKGALIMVEDYGHKYPYDWRTKKPTIFRATSQWFCSVEGFKDEAMDAISSVKWVPEVGRNRIESFVVGRNDWCISRQRSWGVPIPVFYDSSGEEVLITEETLAHIEGIFKEQGSDAWWKLSVEELLPDSLKADADKWTKGTDTMDVWFDSGSSWAGVLESRPELHYPADVYLEGSDQHRGWFQSSLLTSVAARNKAPYKTVITHGFVLDEKGYKMSKSLGNVVSPMEVIEGGNNQKQKPAYGVDLLRLWVASVDYSGDVRVGDGILKQTFESYRKLRNTARYMIGNLDDFEESNKVNYEDLPSLDKHILGVLSEVMKEVKEGYDTYDFSKVVQALLRFCTADLSNFYLDVAKDRLYISEADDFRRRSAQTVIAEVLEGVTLALAPLLPHMAEDINLNLQKGDDETKKSSVFEKTWPTRLEEFGAHDEELWTLIRNIRDDANQVMEKARRDKLIGSSMEAQIQIGVDDPATKTKLEALLSDEHNVDELKFVFLISQVKLVDAASIEDGEYVIKGDASSSKLTVKVEKAAGVKCERCWFFDETVGSGCQDDLCDRCDKIITNMGFVKPKMPEAETV</sequence>
<dbReference type="OrthoDB" id="10264412at2759"/>
<gene>
    <name evidence="15" type="ORF">TrST_g5488</name>
</gene>
<evidence type="ECO:0000256" key="11">
    <source>
        <dbReference type="RuleBase" id="RU363035"/>
    </source>
</evidence>
<dbReference type="InterPro" id="IPR023585">
    <property type="entry name" value="Ile-tRNA-ligase_type1"/>
</dbReference>
<evidence type="ECO:0000256" key="4">
    <source>
        <dbReference type="ARBA" id="ARBA00022598"/>
    </source>
</evidence>
<comment type="catalytic activity">
    <reaction evidence="10">
        <text>tRNA(Ile) + L-isoleucine + ATP = L-isoleucyl-tRNA(Ile) + AMP + diphosphate</text>
        <dbReference type="Rhea" id="RHEA:11060"/>
        <dbReference type="Rhea" id="RHEA-COMP:9666"/>
        <dbReference type="Rhea" id="RHEA-COMP:9695"/>
        <dbReference type="ChEBI" id="CHEBI:30616"/>
        <dbReference type="ChEBI" id="CHEBI:33019"/>
        <dbReference type="ChEBI" id="CHEBI:58045"/>
        <dbReference type="ChEBI" id="CHEBI:78442"/>
        <dbReference type="ChEBI" id="CHEBI:78528"/>
        <dbReference type="ChEBI" id="CHEBI:456215"/>
        <dbReference type="EC" id="6.1.1.5"/>
    </reaction>
</comment>
<reference evidence="16" key="1">
    <citation type="journal article" date="2023" name="Commun. Biol.">
        <title>Genome analysis of Parmales, the sister group of diatoms, reveals the evolutionary specialization of diatoms from phago-mixotrophs to photoautotrophs.</title>
        <authorList>
            <person name="Ban H."/>
            <person name="Sato S."/>
            <person name="Yoshikawa S."/>
            <person name="Yamada K."/>
            <person name="Nakamura Y."/>
            <person name="Ichinomiya M."/>
            <person name="Sato N."/>
            <person name="Blanc-Mathieu R."/>
            <person name="Endo H."/>
            <person name="Kuwata A."/>
            <person name="Ogata H."/>
        </authorList>
    </citation>
    <scope>NUCLEOTIDE SEQUENCE [LARGE SCALE GENOMIC DNA]</scope>
    <source>
        <strain evidence="16">NIES 3701</strain>
    </source>
</reference>
<evidence type="ECO:0000256" key="10">
    <source>
        <dbReference type="ARBA" id="ARBA00048359"/>
    </source>
</evidence>
<dbReference type="SUPFAM" id="SSF50677">
    <property type="entry name" value="ValRS/IleRS/LeuRS editing domain"/>
    <property type="match status" value="1"/>
</dbReference>
<dbReference type="PRINTS" id="PR00984">
    <property type="entry name" value="TRNASYNTHILE"/>
</dbReference>
<feature type="signal peptide" evidence="12">
    <location>
        <begin position="1"/>
        <end position="32"/>
    </location>
</feature>
<dbReference type="InterPro" id="IPR002300">
    <property type="entry name" value="aa-tRNA-synth_Ia"/>
</dbReference>
<dbReference type="Gene3D" id="1.10.10.830">
    <property type="entry name" value="Ile-tRNA synthetase CP2 domain-like"/>
    <property type="match status" value="1"/>
</dbReference>
<keyword evidence="4 11" id="KW-0436">Ligase</keyword>